<evidence type="ECO:0000256" key="1">
    <source>
        <dbReference type="SAM" id="Coils"/>
    </source>
</evidence>
<evidence type="ECO:0000259" key="2">
    <source>
        <dbReference type="PROSITE" id="PS51782"/>
    </source>
</evidence>
<dbReference type="InterPro" id="IPR052196">
    <property type="entry name" value="Bact_Kbp"/>
</dbReference>
<evidence type="ECO:0000313" key="4">
    <source>
        <dbReference type="Proteomes" id="UP000198672"/>
    </source>
</evidence>
<keyword evidence="4" id="KW-1185">Reference proteome</keyword>
<dbReference type="PROSITE" id="PS51782">
    <property type="entry name" value="LYSM"/>
    <property type="match status" value="1"/>
</dbReference>
<dbReference type="Gene3D" id="3.10.350.10">
    <property type="entry name" value="LysM domain"/>
    <property type="match status" value="1"/>
</dbReference>
<evidence type="ECO:0000313" key="3">
    <source>
        <dbReference type="EMBL" id="SDY19508.1"/>
    </source>
</evidence>
<name>A0A1H3HXD5_ALLWA</name>
<dbReference type="InterPro" id="IPR018392">
    <property type="entry name" value="LysM"/>
</dbReference>
<protein>
    <recommendedName>
        <fullName evidence="2">LysM domain-containing protein</fullName>
    </recommendedName>
</protein>
<dbReference type="Proteomes" id="UP000198672">
    <property type="component" value="Unassembled WGS sequence"/>
</dbReference>
<proteinExistence type="predicted"/>
<dbReference type="EMBL" id="FNOW01000037">
    <property type="protein sequence ID" value="SDY19508.1"/>
    <property type="molecule type" value="Genomic_DNA"/>
</dbReference>
<dbReference type="RefSeq" id="WP_091334578.1">
    <property type="nucleotide sequence ID" value="NZ_FNOW01000037.1"/>
</dbReference>
<dbReference type="CDD" id="cd00118">
    <property type="entry name" value="LysM"/>
    <property type="match status" value="1"/>
</dbReference>
<sequence>MRERSRTRRNSDPHRWRWLGCCGIALALGAGPLAVAEDALAPEVAPAAPPTLDELQHRLEGMEGKLRDSALARKSADQARMDAERRLAESLQALDAQRTAQAELAQRLRDCEAERNRLAEQSATTHPTSATLYRVRPGDSLAIISRRVYGRSDRWPVIFAANRHQLETPERLVPGVMLVIP</sequence>
<keyword evidence="1" id="KW-0175">Coiled coil</keyword>
<feature type="domain" description="LysM" evidence="2">
    <location>
        <begin position="131"/>
        <end position="180"/>
    </location>
</feature>
<organism evidence="3 4">
    <name type="scientific">Allochromatium warmingii</name>
    <name type="common">Chromatium warmingii</name>
    <dbReference type="NCBI Taxonomy" id="61595"/>
    <lineage>
        <taxon>Bacteria</taxon>
        <taxon>Pseudomonadati</taxon>
        <taxon>Pseudomonadota</taxon>
        <taxon>Gammaproteobacteria</taxon>
        <taxon>Chromatiales</taxon>
        <taxon>Chromatiaceae</taxon>
        <taxon>Allochromatium</taxon>
    </lineage>
</organism>
<feature type="coiled-coil region" evidence="1">
    <location>
        <begin position="52"/>
        <end position="121"/>
    </location>
</feature>
<dbReference type="PANTHER" id="PTHR34700">
    <property type="entry name" value="POTASSIUM BINDING PROTEIN KBP"/>
    <property type="match status" value="1"/>
</dbReference>
<dbReference type="AlphaFoldDB" id="A0A1H3HXD5"/>
<dbReference type="OrthoDB" id="370541at2"/>
<dbReference type="STRING" id="61595.SAMN05421644_13717"/>
<dbReference type="PANTHER" id="PTHR34700:SF4">
    <property type="entry name" value="PHAGE-LIKE ELEMENT PBSX PROTEIN XKDP"/>
    <property type="match status" value="1"/>
</dbReference>
<gene>
    <name evidence="3" type="ORF">SAMN05421644_13717</name>
</gene>
<dbReference type="InterPro" id="IPR036779">
    <property type="entry name" value="LysM_dom_sf"/>
</dbReference>
<reference evidence="4" key="1">
    <citation type="submission" date="2016-10" db="EMBL/GenBank/DDBJ databases">
        <authorList>
            <person name="Varghese N."/>
            <person name="Submissions S."/>
        </authorList>
    </citation>
    <scope>NUCLEOTIDE SEQUENCE [LARGE SCALE GENOMIC DNA]</scope>
    <source>
        <strain evidence="4">DSM 173</strain>
    </source>
</reference>
<accession>A0A1H3HXD5</accession>